<dbReference type="STRING" id="89059.LAC1533_2194"/>
<dbReference type="Pfam" id="PF01316">
    <property type="entry name" value="Arg_repressor"/>
    <property type="match status" value="1"/>
</dbReference>
<dbReference type="AlphaFoldDB" id="A0A0R2JK81"/>
<sequence>MYFCLRCFIFKGAKLMNREKRLELIKKIVDSEKISTQEELLETLKKRGVNATQATISRDIKSLGLFKSMKNGTKYYITPYKQKEAKKINKIQEAIHDNVTSVERIAWLNIVRMPLNSNYANALGSLLDTSNIPEIVGTLAGNDTLVIISKSEDDAAKIKQFILESIDN</sequence>
<evidence type="ECO:0000256" key="4">
    <source>
        <dbReference type="ARBA" id="ARBA00023015"/>
    </source>
</evidence>
<dbReference type="SUPFAM" id="SSF55252">
    <property type="entry name" value="C-terminal domain of arginine repressor"/>
    <property type="match status" value="1"/>
</dbReference>
<dbReference type="InterPro" id="IPR020900">
    <property type="entry name" value="Arg_repress_DNA-bd"/>
</dbReference>
<dbReference type="InterPro" id="IPR036390">
    <property type="entry name" value="WH_DNA-bd_sf"/>
</dbReference>
<dbReference type="GO" id="GO:0034618">
    <property type="term" value="F:arginine binding"/>
    <property type="evidence" value="ECO:0007669"/>
    <property type="project" value="InterPro"/>
</dbReference>
<dbReference type="OrthoDB" id="9807089at2"/>
<dbReference type="InterPro" id="IPR036251">
    <property type="entry name" value="Arg_repress_C_sf"/>
</dbReference>
<evidence type="ECO:0000259" key="9">
    <source>
        <dbReference type="Pfam" id="PF02863"/>
    </source>
</evidence>
<evidence type="ECO:0000256" key="6">
    <source>
        <dbReference type="ARBA" id="ARBA00023163"/>
    </source>
</evidence>
<dbReference type="Proteomes" id="UP000051491">
    <property type="component" value="Unassembled WGS sequence"/>
</dbReference>
<dbReference type="EMBL" id="JQBK01000174">
    <property type="protein sequence ID" value="KRN77647.1"/>
    <property type="molecule type" value="Genomic_DNA"/>
</dbReference>
<organism evidence="10 11">
    <name type="scientific">Ligilactobacillus acidipiscis</name>
    <dbReference type="NCBI Taxonomy" id="89059"/>
    <lineage>
        <taxon>Bacteria</taxon>
        <taxon>Bacillati</taxon>
        <taxon>Bacillota</taxon>
        <taxon>Bacilli</taxon>
        <taxon>Lactobacillales</taxon>
        <taxon>Lactobacillaceae</taxon>
        <taxon>Ligilactobacillus</taxon>
    </lineage>
</organism>
<dbReference type="GO" id="GO:0003700">
    <property type="term" value="F:DNA-binding transcription factor activity"/>
    <property type="evidence" value="ECO:0007669"/>
    <property type="project" value="UniProtKB-UniRule"/>
</dbReference>
<evidence type="ECO:0000256" key="2">
    <source>
        <dbReference type="ARBA" id="ARBA00008316"/>
    </source>
</evidence>
<evidence type="ECO:0000256" key="3">
    <source>
        <dbReference type="ARBA" id="ARBA00022490"/>
    </source>
</evidence>
<evidence type="ECO:0000256" key="5">
    <source>
        <dbReference type="ARBA" id="ARBA00023125"/>
    </source>
</evidence>
<feature type="domain" description="Arginine repressor DNA-binding" evidence="8">
    <location>
        <begin position="16"/>
        <end position="82"/>
    </location>
</feature>
<dbReference type="GO" id="GO:1900079">
    <property type="term" value="P:regulation of arginine biosynthetic process"/>
    <property type="evidence" value="ECO:0007669"/>
    <property type="project" value="UniProtKB-UniRule"/>
</dbReference>
<protein>
    <recommendedName>
        <fullName evidence="7">Arginine repressor</fullName>
    </recommendedName>
</protein>
<dbReference type="GO" id="GO:0051259">
    <property type="term" value="P:protein complex oligomerization"/>
    <property type="evidence" value="ECO:0007669"/>
    <property type="project" value="InterPro"/>
</dbReference>
<keyword evidence="7" id="KW-0055">Arginine biosynthesis</keyword>
<gene>
    <name evidence="7" type="primary">argR</name>
    <name evidence="10" type="ORF">IV43_GL000686</name>
</gene>
<dbReference type="HAMAP" id="MF_00173">
    <property type="entry name" value="Arg_repressor"/>
    <property type="match status" value="1"/>
</dbReference>
<keyword evidence="4 7" id="KW-0805">Transcription regulation</keyword>
<name>A0A0R2JK81_9LACO</name>
<comment type="function">
    <text evidence="7">Regulates arginine biosynthesis genes.</text>
</comment>
<dbReference type="PRINTS" id="PR01467">
    <property type="entry name" value="ARGREPRESSOR"/>
</dbReference>
<dbReference type="PANTHER" id="PTHR34471">
    <property type="entry name" value="ARGININE REPRESSOR"/>
    <property type="match status" value="1"/>
</dbReference>
<dbReference type="UniPathway" id="UPA00068"/>
<dbReference type="Gene3D" id="1.10.10.10">
    <property type="entry name" value="Winged helix-like DNA-binding domain superfamily/Winged helix DNA-binding domain"/>
    <property type="match status" value="1"/>
</dbReference>
<evidence type="ECO:0000313" key="11">
    <source>
        <dbReference type="Proteomes" id="UP000051491"/>
    </source>
</evidence>
<keyword evidence="7" id="KW-0028">Amino-acid biosynthesis</keyword>
<dbReference type="GO" id="GO:0006526">
    <property type="term" value="P:L-arginine biosynthetic process"/>
    <property type="evidence" value="ECO:0007669"/>
    <property type="project" value="UniProtKB-UniPathway"/>
</dbReference>
<proteinExistence type="inferred from homology"/>
<evidence type="ECO:0000256" key="1">
    <source>
        <dbReference type="ARBA" id="ARBA00004496"/>
    </source>
</evidence>
<dbReference type="InterPro" id="IPR036388">
    <property type="entry name" value="WH-like_DNA-bd_sf"/>
</dbReference>
<keyword evidence="6 7" id="KW-0804">Transcription</keyword>
<comment type="subcellular location">
    <subcellularLocation>
        <location evidence="1 7">Cytoplasm</location>
    </subcellularLocation>
</comment>
<dbReference type="PANTHER" id="PTHR34471:SF1">
    <property type="entry name" value="ARGININE REPRESSOR"/>
    <property type="match status" value="1"/>
</dbReference>
<feature type="domain" description="Arginine repressor C-terminal" evidence="9">
    <location>
        <begin position="96"/>
        <end position="162"/>
    </location>
</feature>
<evidence type="ECO:0000256" key="7">
    <source>
        <dbReference type="HAMAP-Rule" id="MF_00173"/>
    </source>
</evidence>
<keyword evidence="7" id="KW-0678">Repressor</keyword>
<evidence type="ECO:0000259" key="8">
    <source>
        <dbReference type="Pfam" id="PF01316"/>
    </source>
</evidence>
<comment type="caution">
    <text evidence="10">The sequence shown here is derived from an EMBL/GenBank/DDBJ whole genome shotgun (WGS) entry which is preliminary data.</text>
</comment>
<dbReference type="InterPro" id="IPR020899">
    <property type="entry name" value="Arg_repress_C"/>
</dbReference>
<dbReference type="Pfam" id="PF02863">
    <property type="entry name" value="Arg_repressor_C"/>
    <property type="match status" value="1"/>
</dbReference>
<keyword evidence="3 7" id="KW-0963">Cytoplasm</keyword>
<dbReference type="GO" id="GO:0005737">
    <property type="term" value="C:cytoplasm"/>
    <property type="evidence" value="ECO:0007669"/>
    <property type="project" value="UniProtKB-SubCell"/>
</dbReference>
<comment type="pathway">
    <text evidence="7">Amino-acid biosynthesis; L-arginine biosynthesis [regulation].</text>
</comment>
<comment type="similarity">
    <text evidence="2 7">Belongs to the ArgR family.</text>
</comment>
<dbReference type="SUPFAM" id="SSF46785">
    <property type="entry name" value="Winged helix' DNA-binding domain"/>
    <property type="match status" value="1"/>
</dbReference>
<reference evidence="10 11" key="1">
    <citation type="journal article" date="2015" name="Genome Announc.">
        <title>Expanding the biotechnology potential of lactobacilli through comparative genomics of 213 strains and associated genera.</title>
        <authorList>
            <person name="Sun Z."/>
            <person name="Harris H.M."/>
            <person name="McCann A."/>
            <person name="Guo C."/>
            <person name="Argimon S."/>
            <person name="Zhang W."/>
            <person name="Yang X."/>
            <person name="Jeffery I.B."/>
            <person name="Cooney J.C."/>
            <person name="Kagawa T.F."/>
            <person name="Liu W."/>
            <person name="Song Y."/>
            <person name="Salvetti E."/>
            <person name="Wrobel A."/>
            <person name="Rasinkangas P."/>
            <person name="Parkhill J."/>
            <person name="Rea M.C."/>
            <person name="O'Sullivan O."/>
            <person name="Ritari J."/>
            <person name="Douillard F.P."/>
            <person name="Paul Ross R."/>
            <person name="Yang R."/>
            <person name="Briner A.E."/>
            <person name="Felis G.E."/>
            <person name="de Vos W.M."/>
            <person name="Barrangou R."/>
            <person name="Klaenhammer T.R."/>
            <person name="Caufield P.W."/>
            <person name="Cui Y."/>
            <person name="Zhang H."/>
            <person name="O'Toole P.W."/>
        </authorList>
    </citation>
    <scope>NUCLEOTIDE SEQUENCE [LARGE SCALE GENOMIC DNA]</scope>
    <source>
        <strain evidence="10 11">DSM 15353</strain>
    </source>
</reference>
<dbReference type="GO" id="GO:0003677">
    <property type="term" value="F:DNA binding"/>
    <property type="evidence" value="ECO:0007669"/>
    <property type="project" value="UniProtKB-KW"/>
</dbReference>
<accession>A0A0R2JK81</accession>
<evidence type="ECO:0000313" key="10">
    <source>
        <dbReference type="EMBL" id="KRN77647.1"/>
    </source>
</evidence>
<keyword evidence="5 7" id="KW-0238">DNA-binding</keyword>
<dbReference type="PATRIC" id="fig|89059.3.peg.713"/>
<dbReference type="Gene3D" id="3.30.1360.40">
    <property type="match status" value="1"/>
</dbReference>
<dbReference type="InterPro" id="IPR001669">
    <property type="entry name" value="Arg_repress"/>
</dbReference>